<dbReference type="InterPro" id="IPR008862">
    <property type="entry name" value="Tcp11"/>
</dbReference>
<accession>A0AAN6K002</accession>
<evidence type="ECO:0000256" key="2">
    <source>
        <dbReference type="SAM" id="MobiDB-lite"/>
    </source>
</evidence>
<feature type="compositionally biased region" description="Basic and acidic residues" evidence="2">
    <location>
        <begin position="199"/>
        <end position="224"/>
    </location>
</feature>
<dbReference type="Pfam" id="PF05794">
    <property type="entry name" value="Tcp11"/>
    <property type="match status" value="2"/>
</dbReference>
<dbReference type="Proteomes" id="UP001176517">
    <property type="component" value="Unassembled WGS sequence"/>
</dbReference>
<evidence type="ECO:0000313" key="3">
    <source>
        <dbReference type="EMBL" id="KAK0556212.1"/>
    </source>
</evidence>
<reference evidence="3" key="1">
    <citation type="journal article" date="2023" name="PhytoFront">
        <title>Draft Genome Resources of Seven Strains of Tilletia horrida, Causal Agent of Kernel Smut of Rice.</title>
        <authorList>
            <person name="Khanal S."/>
            <person name="Antony Babu S."/>
            <person name="Zhou X.G."/>
        </authorList>
    </citation>
    <scope>NUCLEOTIDE SEQUENCE</scope>
    <source>
        <strain evidence="3">TX6</strain>
    </source>
</reference>
<feature type="region of interest" description="Disordered" evidence="2">
    <location>
        <begin position="534"/>
        <end position="554"/>
    </location>
</feature>
<feature type="region of interest" description="Disordered" evidence="2">
    <location>
        <begin position="59"/>
        <end position="164"/>
    </location>
</feature>
<keyword evidence="4" id="KW-1185">Reference proteome</keyword>
<comment type="similarity">
    <text evidence="1">Belongs to the TCP11 family.</text>
</comment>
<dbReference type="EMBL" id="JAPDMZ010000018">
    <property type="protein sequence ID" value="KAK0556212.1"/>
    <property type="molecule type" value="Genomic_DNA"/>
</dbReference>
<feature type="compositionally biased region" description="Polar residues" evidence="2">
    <location>
        <begin position="59"/>
        <end position="78"/>
    </location>
</feature>
<feature type="region of interest" description="Disordered" evidence="2">
    <location>
        <begin position="1258"/>
        <end position="1314"/>
    </location>
</feature>
<evidence type="ECO:0000313" key="4">
    <source>
        <dbReference type="Proteomes" id="UP001176517"/>
    </source>
</evidence>
<proteinExistence type="inferred from homology"/>
<dbReference type="GO" id="GO:0010737">
    <property type="term" value="P:protein kinase A signaling"/>
    <property type="evidence" value="ECO:0007669"/>
    <property type="project" value="TreeGrafter"/>
</dbReference>
<feature type="region of interest" description="Disordered" evidence="2">
    <location>
        <begin position="1131"/>
        <end position="1157"/>
    </location>
</feature>
<gene>
    <name evidence="3" type="primary">SOK1</name>
    <name evidence="3" type="ORF">OC846_001306</name>
</gene>
<sequence>MHTSRGEQANGAASDELLSSAAPPASGTPSTSSAANPNSMQASLPYNLPHHMVTDVGAQSPQVSAQHSVEPLSNTQLRQEGCAGHRKQKGLPLEPGHLRTGLMKASVLGKRHRRHPAHTNPRCGSTARSRLHPFQSSRSTNAGDGTLSAPLSPQLRSDPDSHSSVQCAYGLTTTHGFGPGRFADSADVGVRDQGSTYHQHGEVEIDTQRQDARSSAERSSEDRLSLALPEQLSTLHAQVQDEHRSTPMRHAFHLQPVPPARKRRKVSKGNSEVDHCFQSGALSHRPEHRLIRANIVPIDTSETVLTPPVDPPLRQMGITGAASQIDIVAQDSELSPTPERPATFGPGLSEEAVGYLLSACNSVASVRPATQHGWTGTRPTATEEADDTPSPEPNAQNHVRLHTEPLPISSVSSETRRHHRLQNRRATSLPNLNRWPTLDLSNPARHSFYVPEYVARSYHSAAPRVVLTPPQQEQRKNAASKRFEVDWPLPLQSGVELSAAGHMVLRQAAGRQLEQIHPQAASAPYSASALQRSTFDSSTARRHAGQPCSNDKLSPNWHQISSTQHAVPSNIIQPGLHPPITRQTLHELDSSEMLRNPQLRHDVVFDSHVQFRPNFDGERGRKVREVADQYWMAVAREVSTGCTCLRLENGITQPCICHPDMLHEPFRRERLSAAQSKTFLCFPSRIPILIHELRAILLSILPPITAGVSHPSYPILRNIVIASRSAVGNPQDSTGAGPATLAAGIGLFTPSATSATTTAHIQRVISQHTLALHMLDPAHISQEVKHGVVDLQALIKFLANILKLHCAPVRDHQVDRMLHKVCDEGDIVQGLRMCFEILELMKLDIANHQLRSARPWLVETAVDFETRWFREQIEQSKFTLERTSRWFNAARIRTREKLTPKVNVDTAMSRKEFISRAFNEGFLHILFEAPTYAAIAPPAEADKSANASGVPPSSSSINFTYTSCYPETFQFDAYRLITFHNDITDLTVAFMFLMLFRQLACSPLDDADGDDSAVKGPQLSAAAIRTQALLLAGNQADSVKNSIWCLVNEANAKVGAQSKFGGFLPRGASAASAEGRDGKGHAPIVFGVRKFDSPVWRSSIRDVLLQVAAQARAVQVAARCAATAAAPGVKKEADNKMDVDPANGSGDGPTKRATVATGDSCLPSAKTLTMLSSWMNHNLKAESLLFKLCRSRLREVILAILVDRLSGSPPASTVTAASAAAAAVKRKAHAKKHALRIATGASAFKLGRDLSGRNGNAAEAEIDGEAPAKRPKLQPSGVGSTRLSPSRPSPSSASASSIVDAGTDSDSSQQSLVQQQATSLRRLLSAQRAARSSGCSEEGVSDVTVCLSPSSPISIPTTPVPRSPLWTTSTLEERDWPSALTRSGLEPFAAEVRLLGDRISTLAAFHLRVFRNLYERLDLADRPSA</sequence>
<feature type="region of interest" description="Disordered" evidence="2">
    <location>
        <begin position="370"/>
        <end position="402"/>
    </location>
</feature>
<organism evidence="3 4">
    <name type="scientific">Tilletia horrida</name>
    <dbReference type="NCBI Taxonomy" id="155126"/>
    <lineage>
        <taxon>Eukaryota</taxon>
        <taxon>Fungi</taxon>
        <taxon>Dikarya</taxon>
        <taxon>Basidiomycota</taxon>
        <taxon>Ustilaginomycotina</taxon>
        <taxon>Exobasidiomycetes</taxon>
        <taxon>Tilletiales</taxon>
        <taxon>Tilletiaceae</taxon>
        <taxon>Tilletia</taxon>
    </lineage>
</organism>
<dbReference type="PANTHER" id="PTHR12832:SF11">
    <property type="entry name" value="LD23868P"/>
    <property type="match status" value="1"/>
</dbReference>
<feature type="compositionally biased region" description="Low complexity" evidence="2">
    <location>
        <begin position="1304"/>
        <end position="1314"/>
    </location>
</feature>
<feature type="compositionally biased region" description="Low complexity" evidence="2">
    <location>
        <begin position="11"/>
        <end position="35"/>
    </location>
</feature>
<comment type="caution">
    <text evidence="3">The sequence shown here is derived from an EMBL/GenBank/DDBJ whole genome shotgun (WGS) entry which is preliminary data.</text>
</comment>
<dbReference type="PANTHER" id="PTHR12832">
    <property type="entry name" value="TESTIS-SPECIFIC PROTEIN PBS13 T-COMPLEX 11"/>
    <property type="match status" value="1"/>
</dbReference>
<feature type="region of interest" description="Disordered" evidence="2">
    <location>
        <begin position="1"/>
        <end position="45"/>
    </location>
</feature>
<feature type="compositionally biased region" description="Low complexity" evidence="2">
    <location>
        <begin position="1284"/>
        <end position="1297"/>
    </location>
</feature>
<feature type="compositionally biased region" description="Polar residues" evidence="2">
    <location>
        <begin position="122"/>
        <end position="155"/>
    </location>
</feature>
<evidence type="ECO:0000256" key="1">
    <source>
        <dbReference type="ARBA" id="ARBA00010954"/>
    </source>
</evidence>
<name>A0AAN6K002_9BASI</name>
<feature type="region of interest" description="Disordered" evidence="2">
    <location>
        <begin position="192"/>
        <end position="225"/>
    </location>
</feature>
<protein>
    <submittedName>
        <fullName evidence="3">Protein SOSEKI 1</fullName>
    </submittedName>
</protein>